<dbReference type="InterPro" id="IPR044135">
    <property type="entry name" value="Met-tRNA-FMT_C"/>
</dbReference>
<dbReference type="InterPro" id="IPR041711">
    <property type="entry name" value="Met-tRNA-FMT_N"/>
</dbReference>
<dbReference type="SUPFAM" id="SSF53328">
    <property type="entry name" value="Formyltransferase"/>
    <property type="match status" value="1"/>
</dbReference>
<dbReference type="Pfam" id="PF02911">
    <property type="entry name" value="Formyl_trans_C"/>
    <property type="match status" value="1"/>
</dbReference>
<feature type="domain" description="Formyl transferase N-terminal" evidence="6">
    <location>
        <begin position="5"/>
        <end position="185"/>
    </location>
</feature>
<protein>
    <recommendedName>
        <fullName evidence="2 5">Methionyl-tRNA formyltransferase</fullName>
        <ecNumber evidence="2 5">2.1.2.9</ecNumber>
    </recommendedName>
</protein>
<gene>
    <name evidence="5 8" type="primary">fmt</name>
    <name evidence="8" type="ORF">NCTC13291_02876</name>
</gene>
<dbReference type="AlphaFoldDB" id="A0A379N1T5"/>
<dbReference type="InterPro" id="IPR005793">
    <property type="entry name" value="Formyl_trans_C"/>
</dbReference>
<reference evidence="8 9" key="1">
    <citation type="submission" date="2018-06" db="EMBL/GenBank/DDBJ databases">
        <authorList>
            <consortium name="Pathogen Informatics"/>
            <person name="Doyle S."/>
        </authorList>
    </citation>
    <scope>NUCLEOTIDE SEQUENCE [LARGE SCALE GENOMIC DNA]</scope>
    <source>
        <strain evidence="8 9">NCTC13291</strain>
    </source>
</reference>
<dbReference type="InterPro" id="IPR001555">
    <property type="entry name" value="GART_AS"/>
</dbReference>
<dbReference type="CDD" id="cd08646">
    <property type="entry name" value="FMT_core_Met-tRNA-FMT_N"/>
    <property type="match status" value="1"/>
</dbReference>
<evidence type="ECO:0000313" key="9">
    <source>
        <dbReference type="Proteomes" id="UP000254919"/>
    </source>
</evidence>
<comment type="similarity">
    <text evidence="1 5">Belongs to the Fmt family.</text>
</comment>
<comment type="function">
    <text evidence="5">Attaches a formyl group to the free amino group of methionyl-tRNA(fMet). The formyl group appears to play a dual role in the initiator identity of N-formylmethionyl-tRNA by promoting its recognition by IF2 and preventing the misappropriation of this tRNA by the elongation apparatus.</text>
</comment>
<dbReference type="Gene3D" id="3.40.50.12230">
    <property type="match status" value="1"/>
</dbReference>
<evidence type="ECO:0000259" key="6">
    <source>
        <dbReference type="Pfam" id="PF00551"/>
    </source>
</evidence>
<keyword evidence="4 5" id="KW-0648">Protein biosynthesis</keyword>
<dbReference type="InterPro" id="IPR036477">
    <property type="entry name" value="Formyl_transf_N_sf"/>
</dbReference>
<dbReference type="GO" id="GO:0005829">
    <property type="term" value="C:cytosol"/>
    <property type="evidence" value="ECO:0007669"/>
    <property type="project" value="TreeGrafter"/>
</dbReference>
<dbReference type="EC" id="2.1.2.9" evidence="2 5"/>
<comment type="catalytic activity">
    <reaction evidence="5">
        <text>L-methionyl-tRNA(fMet) + (6R)-10-formyltetrahydrofolate = N-formyl-L-methionyl-tRNA(fMet) + (6S)-5,6,7,8-tetrahydrofolate + H(+)</text>
        <dbReference type="Rhea" id="RHEA:24380"/>
        <dbReference type="Rhea" id="RHEA-COMP:9952"/>
        <dbReference type="Rhea" id="RHEA-COMP:9953"/>
        <dbReference type="ChEBI" id="CHEBI:15378"/>
        <dbReference type="ChEBI" id="CHEBI:57453"/>
        <dbReference type="ChEBI" id="CHEBI:78530"/>
        <dbReference type="ChEBI" id="CHEBI:78844"/>
        <dbReference type="ChEBI" id="CHEBI:195366"/>
        <dbReference type="EC" id="2.1.2.9"/>
    </reaction>
</comment>
<organism evidence="8 9">
    <name type="scientific">Roseomonas mucosa</name>
    <dbReference type="NCBI Taxonomy" id="207340"/>
    <lineage>
        <taxon>Bacteria</taxon>
        <taxon>Pseudomonadati</taxon>
        <taxon>Pseudomonadota</taxon>
        <taxon>Alphaproteobacteria</taxon>
        <taxon>Acetobacterales</taxon>
        <taxon>Roseomonadaceae</taxon>
        <taxon>Roseomonas</taxon>
    </lineage>
</organism>
<dbReference type="CDD" id="cd08704">
    <property type="entry name" value="Met_tRNA_FMT_C"/>
    <property type="match status" value="1"/>
</dbReference>
<feature type="domain" description="Formyl transferase C-terminal" evidence="7">
    <location>
        <begin position="204"/>
        <end position="298"/>
    </location>
</feature>
<feature type="binding site" evidence="5">
    <location>
        <begin position="114"/>
        <end position="117"/>
    </location>
    <ligand>
        <name>(6S)-5,6,7,8-tetrahydrofolate</name>
        <dbReference type="ChEBI" id="CHEBI:57453"/>
    </ligand>
</feature>
<dbReference type="EMBL" id="UGVN01000001">
    <property type="protein sequence ID" value="SUE41297.1"/>
    <property type="molecule type" value="Genomic_DNA"/>
</dbReference>
<dbReference type="PANTHER" id="PTHR11138">
    <property type="entry name" value="METHIONYL-TRNA FORMYLTRANSFERASE"/>
    <property type="match status" value="1"/>
</dbReference>
<evidence type="ECO:0000256" key="3">
    <source>
        <dbReference type="ARBA" id="ARBA00022679"/>
    </source>
</evidence>
<dbReference type="InterPro" id="IPR005794">
    <property type="entry name" value="Fmt"/>
</dbReference>
<dbReference type="Proteomes" id="UP000254919">
    <property type="component" value="Unassembled WGS sequence"/>
</dbReference>
<evidence type="ECO:0000256" key="4">
    <source>
        <dbReference type="ARBA" id="ARBA00022917"/>
    </source>
</evidence>
<name>A0A379N1T5_9PROT</name>
<dbReference type="InterPro" id="IPR011034">
    <property type="entry name" value="Formyl_transferase-like_C_sf"/>
</dbReference>
<accession>A0A379N1T5</accession>
<dbReference type="PANTHER" id="PTHR11138:SF5">
    <property type="entry name" value="METHIONYL-TRNA FORMYLTRANSFERASE, MITOCHONDRIAL"/>
    <property type="match status" value="1"/>
</dbReference>
<proteinExistence type="inferred from homology"/>
<dbReference type="InterPro" id="IPR002376">
    <property type="entry name" value="Formyl_transf_N"/>
</dbReference>
<dbReference type="SUPFAM" id="SSF50486">
    <property type="entry name" value="FMT C-terminal domain-like"/>
    <property type="match status" value="1"/>
</dbReference>
<evidence type="ECO:0000256" key="2">
    <source>
        <dbReference type="ARBA" id="ARBA00012261"/>
    </source>
</evidence>
<dbReference type="HAMAP" id="MF_00182">
    <property type="entry name" value="Formyl_trans"/>
    <property type="match status" value="1"/>
</dbReference>
<evidence type="ECO:0000313" key="8">
    <source>
        <dbReference type="EMBL" id="SUE41297.1"/>
    </source>
</evidence>
<dbReference type="NCBIfam" id="TIGR00460">
    <property type="entry name" value="fmt"/>
    <property type="match status" value="1"/>
</dbReference>
<dbReference type="GO" id="GO:0004479">
    <property type="term" value="F:methionyl-tRNA formyltransferase activity"/>
    <property type="evidence" value="ECO:0007669"/>
    <property type="project" value="UniProtKB-UniRule"/>
</dbReference>
<sequence>MAPPMRLAFMGSPDFAVPALRALVAAGHEVAAVYAQPPRPAGRGQRETPCPVHRAALELGLPVRNPARLRRDTAEHETFRALDLDAAVVAAYGLILPKPILEAPRRGCLNIHASLLPRWRGAAPIHAAVLAGDAETGITIMQMDEGLDTGAMLLREATPIGPRDTTAVLHDRLAEIGARLVLRALAENPVPVPQPAEGMTYAPKLAKADSRLDWREDAAALDRRVRAMTPWPGTQFEAGGDAIRVLAAEPAGTADAAPGTVLDTLPRIACGGSTALRLLRLQRPGRAPMEADAFLRGYALTPGTVLPLPPDA</sequence>
<evidence type="ECO:0000259" key="7">
    <source>
        <dbReference type="Pfam" id="PF02911"/>
    </source>
</evidence>
<keyword evidence="3 5" id="KW-0808">Transferase</keyword>
<evidence type="ECO:0000256" key="5">
    <source>
        <dbReference type="HAMAP-Rule" id="MF_00182"/>
    </source>
</evidence>
<dbReference type="Pfam" id="PF00551">
    <property type="entry name" value="Formyl_trans_N"/>
    <property type="match status" value="1"/>
</dbReference>
<dbReference type="PROSITE" id="PS00373">
    <property type="entry name" value="GART"/>
    <property type="match status" value="1"/>
</dbReference>
<evidence type="ECO:0000256" key="1">
    <source>
        <dbReference type="ARBA" id="ARBA00010699"/>
    </source>
</evidence>